<dbReference type="Proteomes" id="UP000767446">
    <property type="component" value="Unassembled WGS sequence"/>
</dbReference>
<organism evidence="1 2">
    <name type="scientific">Gomphosphaeria aponina SAG 52.96 = DSM 107014</name>
    <dbReference type="NCBI Taxonomy" id="1521640"/>
    <lineage>
        <taxon>Bacteria</taxon>
        <taxon>Bacillati</taxon>
        <taxon>Cyanobacteriota</taxon>
        <taxon>Cyanophyceae</taxon>
        <taxon>Oscillatoriophycideae</taxon>
        <taxon>Chroococcales</taxon>
        <taxon>Gomphosphaeriaceae</taxon>
        <taxon>Gomphosphaeria</taxon>
    </lineage>
</organism>
<comment type="caution">
    <text evidence="1">The sequence shown here is derived from an EMBL/GenBank/DDBJ whole genome shotgun (WGS) entry which is preliminary data.</text>
</comment>
<evidence type="ECO:0000313" key="1">
    <source>
        <dbReference type="EMBL" id="MBR8829050.1"/>
    </source>
</evidence>
<evidence type="ECO:0000313" key="2">
    <source>
        <dbReference type="Proteomes" id="UP000767446"/>
    </source>
</evidence>
<gene>
    <name evidence="1" type="ORF">DSM107014_14320</name>
</gene>
<name>A0A941GWG4_9CHRO</name>
<proteinExistence type="predicted"/>
<dbReference type="EMBL" id="JADQBC010000104">
    <property type="protein sequence ID" value="MBR8829050.1"/>
    <property type="molecule type" value="Genomic_DNA"/>
</dbReference>
<reference evidence="1" key="1">
    <citation type="submission" date="2021-02" db="EMBL/GenBank/DDBJ databases">
        <title>Metagenome analyses of Stigonema ocellatum DSM 106950, Chlorogloea purpurea SAG 13.99 and Gomphosphaeria aponina DSM 107014.</title>
        <authorList>
            <person name="Marter P."/>
            <person name="Huang S."/>
        </authorList>
    </citation>
    <scope>NUCLEOTIDE SEQUENCE</scope>
    <source>
        <strain evidence="1">JP213</strain>
    </source>
</reference>
<accession>A0A941GWG4</accession>
<protein>
    <submittedName>
        <fullName evidence="1">Uncharacterized protein</fullName>
    </submittedName>
</protein>
<dbReference type="AlphaFoldDB" id="A0A941GWG4"/>
<sequence length="221" mass="26159">MEEELRRLIAEVRAYPSSSPQRRKALNKLLMLTQKLRGIYRSTHPNYLDALDRTFEWVCKNIDVFNLERSYVVWFNGYLKWRIRDLYISDNEYIPSLDQPVANEDELRTLGETIAHPKFSLSGIDLLLKTEQEEQRQRQGKAVWEYIKQDPAGKLTQCHLQKDPQCHCQLLAQEILLHDPPKKIAQIARELNIKNQTLYSHWNRHCIPLLREIALIFEPKP</sequence>